<feature type="region of interest" description="Disordered" evidence="1">
    <location>
        <begin position="32"/>
        <end position="52"/>
    </location>
</feature>
<name>A0A841AA79_9MICO</name>
<sequence length="52" mass="5707">MQSSFVVVLFLVLAVLLAIGILVVVALPHLRPPHDPDDEHADPRHSSRTGRN</sequence>
<feature type="compositionally biased region" description="Basic and acidic residues" evidence="1">
    <location>
        <begin position="32"/>
        <end position="45"/>
    </location>
</feature>
<feature type="transmembrane region" description="Helical" evidence="2">
    <location>
        <begin position="6"/>
        <end position="27"/>
    </location>
</feature>
<protein>
    <submittedName>
        <fullName evidence="3">Uncharacterized protein</fullName>
    </submittedName>
</protein>
<proteinExistence type="predicted"/>
<keyword evidence="4" id="KW-1185">Reference proteome</keyword>
<keyword evidence="2" id="KW-0472">Membrane</keyword>
<evidence type="ECO:0000313" key="4">
    <source>
        <dbReference type="Proteomes" id="UP000588158"/>
    </source>
</evidence>
<gene>
    <name evidence="3" type="ORF">HNR70_001912</name>
</gene>
<organism evidence="3 4">
    <name type="scientific">Brachybacterium aquaticum</name>
    <dbReference type="NCBI Taxonomy" id="1432564"/>
    <lineage>
        <taxon>Bacteria</taxon>
        <taxon>Bacillati</taxon>
        <taxon>Actinomycetota</taxon>
        <taxon>Actinomycetes</taxon>
        <taxon>Micrococcales</taxon>
        <taxon>Dermabacteraceae</taxon>
        <taxon>Brachybacterium</taxon>
    </lineage>
</organism>
<keyword evidence="2" id="KW-1133">Transmembrane helix</keyword>
<dbReference type="EMBL" id="JACHLZ010000001">
    <property type="protein sequence ID" value="MBB5832099.1"/>
    <property type="molecule type" value="Genomic_DNA"/>
</dbReference>
<accession>A0A841AA79</accession>
<evidence type="ECO:0000256" key="2">
    <source>
        <dbReference type="SAM" id="Phobius"/>
    </source>
</evidence>
<keyword evidence="2" id="KW-0812">Transmembrane</keyword>
<dbReference type="AlphaFoldDB" id="A0A841AA79"/>
<dbReference type="Proteomes" id="UP000588158">
    <property type="component" value="Unassembled WGS sequence"/>
</dbReference>
<evidence type="ECO:0000313" key="3">
    <source>
        <dbReference type="EMBL" id="MBB5832099.1"/>
    </source>
</evidence>
<evidence type="ECO:0000256" key="1">
    <source>
        <dbReference type="SAM" id="MobiDB-lite"/>
    </source>
</evidence>
<dbReference type="RefSeq" id="WP_184325472.1">
    <property type="nucleotide sequence ID" value="NZ_JACHLZ010000001.1"/>
</dbReference>
<comment type="caution">
    <text evidence="3">The sequence shown here is derived from an EMBL/GenBank/DDBJ whole genome shotgun (WGS) entry which is preliminary data.</text>
</comment>
<reference evidence="3 4" key="1">
    <citation type="submission" date="2020-08" db="EMBL/GenBank/DDBJ databases">
        <title>Sequencing the genomes of 1000 actinobacteria strains.</title>
        <authorList>
            <person name="Klenk H.-P."/>
        </authorList>
    </citation>
    <scope>NUCLEOTIDE SEQUENCE [LARGE SCALE GENOMIC DNA]</scope>
    <source>
        <strain evidence="3 4">DSM 28796</strain>
    </source>
</reference>